<evidence type="ECO:0000313" key="3">
    <source>
        <dbReference type="EMBL" id="NRF67032.1"/>
    </source>
</evidence>
<dbReference type="Proteomes" id="UP000737171">
    <property type="component" value="Unassembled WGS sequence"/>
</dbReference>
<sequence>MIRRFFAAVAALLLFQFQPAASAAVVTVHEVIDARDIVMHTGISDDHSPFTLAPGDILKIRFDFLPGQALQVVDLVALGVILNATDGADHAVTNGNAMSFFGLQGPAHDPAPNTTTTTGFGLLSVFYANDILDNPPHGVISFSGFEFTISLDSFSDGLSERTYHPAMMFVSGASIAVLPEPSTMLLVLLALGGIAAVRAGTRGRR</sequence>
<evidence type="ECO:0000256" key="1">
    <source>
        <dbReference type="SAM" id="Phobius"/>
    </source>
</evidence>
<keyword evidence="1" id="KW-1133">Transmembrane helix</keyword>
<reference evidence="3 4" key="1">
    <citation type="submission" date="2020-05" db="EMBL/GenBank/DDBJ databases">
        <title>Aquincola sp. isolate from soil.</title>
        <authorList>
            <person name="Han J."/>
            <person name="Kim D.-U."/>
        </authorList>
    </citation>
    <scope>NUCLEOTIDE SEQUENCE [LARGE SCALE GENOMIC DNA]</scope>
    <source>
        <strain evidence="3 4">S2</strain>
    </source>
</reference>
<comment type="caution">
    <text evidence="3">The sequence shown here is derived from an EMBL/GenBank/DDBJ whole genome shotgun (WGS) entry which is preliminary data.</text>
</comment>
<feature type="chain" id="PRO_5045146488" evidence="2">
    <location>
        <begin position="24"/>
        <end position="205"/>
    </location>
</feature>
<accession>A0ABX2EEI9</accession>
<keyword evidence="1" id="KW-0472">Membrane</keyword>
<dbReference type="InterPro" id="IPR013424">
    <property type="entry name" value="Ice-binding_C"/>
</dbReference>
<keyword evidence="4" id="KW-1185">Reference proteome</keyword>
<evidence type="ECO:0000256" key="2">
    <source>
        <dbReference type="SAM" id="SignalP"/>
    </source>
</evidence>
<dbReference type="NCBIfam" id="TIGR02595">
    <property type="entry name" value="PEP_CTERM"/>
    <property type="match status" value="1"/>
</dbReference>
<keyword evidence="1" id="KW-0812">Transmembrane</keyword>
<proteinExistence type="predicted"/>
<name>A0ABX2EEI9_9BURK</name>
<dbReference type="RefSeq" id="WP_173122118.1">
    <property type="nucleotide sequence ID" value="NZ_JABRWJ010000002.1"/>
</dbReference>
<dbReference type="EMBL" id="JABRWJ010000002">
    <property type="protein sequence ID" value="NRF67032.1"/>
    <property type="molecule type" value="Genomic_DNA"/>
</dbReference>
<feature type="signal peptide" evidence="2">
    <location>
        <begin position="1"/>
        <end position="23"/>
    </location>
</feature>
<protein>
    <submittedName>
        <fullName evidence="3">PEP-CTERM sorting domain-containing protein</fullName>
    </submittedName>
</protein>
<evidence type="ECO:0000313" key="4">
    <source>
        <dbReference type="Proteomes" id="UP000737171"/>
    </source>
</evidence>
<keyword evidence="2" id="KW-0732">Signal</keyword>
<organism evidence="3 4">
    <name type="scientific">Pseudaquabacterium terrae</name>
    <dbReference type="NCBI Taxonomy" id="2732868"/>
    <lineage>
        <taxon>Bacteria</taxon>
        <taxon>Pseudomonadati</taxon>
        <taxon>Pseudomonadota</taxon>
        <taxon>Betaproteobacteria</taxon>
        <taxon>Burkholderiales</taxon>
        <taxon>Sphaerotilaceae</taxon>
        <taxon>Pseudaquabacterium</taxon>
    </lineage>
</organism>
<gene>
    <name evidence="3" type="ORF">HLB44_08570</name>
</gene>
<feature type="transmembrane region" description="Helical" evidence="1">
    <location>
        <begin position="183"/>
        <end position="201"/>
    </location>
</feature>